<dbReference type="EMBL" id="ACJN02000001">
    <property type="protein sequence ID" value="EFI36091.1"/>
    <property type="molecule type" value="Genomic_DNA"/>
</dbReference>
<dbReference type="AlphaFoldDB" id="D6SN30"/>
<keyword evidence="2" id="KW-1185">Reference proteome</keyword>
<organism evidence="1 2">
    <name type="scientific">Desulfonatronospira thiodismutans ASO3-1</name>
    <dbReference type="NCBI Taxonomy" id="555779"/>
    <lineage>
        <taxon>Bacteria</taxon>
        <taxon>Pseudomonadati</taxon>
        <taxon>Thermodesulfobacteriota</taxon>
        <taxon>Desulfovibrionia</taxon>
        <taxon>Desulfovibrionales</taxon>
        <taxon>Desulfonatronovibrionaceae</taxon>
        <taxon>Desulfonatronospira</taxon>
    </lineage>
</organism>
<dbReference type="InterPro" id="IPR011989">
    <property type="entry name" value="ARM-like"/>
</dbReference>
<gene>
    <name evidence="1" type="ORF">Dthio_PD3538</name>
</gene>
<dbReference type="RefSeq" id="WP_008869216.1">
    <property type="nucleotide sequence ID" value="NZ_ACJN02000001.1"/>
</dbReference>
<accession>D6SN30</accession>
<evidence type="ECO:0000313" key="2">
    <source>
        <dbReference type="Proteomes" id="UP000005496"/>
    </source>
</evidence>
<proteinExistence type="predicted"/>
<evidence type="ECO:0008006" key="3">
    <source>
        <dbReference type="Google" id="ProtNLM"/>
    </source>
</evidence>
<dbReference type="Proteomes" id="UP000005496">
    <property type="component" value="Unassembled WGS sequence"/>
</dbReference>
<sequence>MFDVRVTVNGKSVHLGYDAVEDIMFSIPDKKRFNNIIKEFAMSPVPQVRMEVASRSAINKEIIDILLEDIQIDVLRNLVSNHRAQRMIPESTLLRLVRTHDFEILETIAENIDQFSMCDPGIIAENICRSENPKVRDLLAENEFVGKKVLEILIHDDDKEIAVKARITLKRLEEEEELDPEDE</sequence>
<name>D6SN30_9BACT</name>
<protein>
    <recommendedName>
        <fullName evidence="3">Leucine rich repeat variant</fullName>
    </recommendedName>
</protein>
<dbReference type="OrthoDB" id="5473252at2"/>
<evidence type="ECO:0000313" key="1">
    <source>
        <dbReference type="EMBL" id="EFI36091.1"/>
    </source>
</evidence>
<reference evidence="1" key="1">
    <citation type="submission" date="2010-05" db="EMBL/GenBank/DDBJ databases">
        <title>The draft genome of Desulfonatronospira thiodismutans ASO3-1.</title>
        <authorList>
            <consortium name="US DOE Joint Genome Institute (JGI-PGF)"/>
            <person name="Lucas S."/>
            <person name="Copeland A."/>
            <person name="Lapidus A."/>
            <person name="Cheng J.-F."/>
            <person name="Bruce D."/>
            <person name="Goodwin L."/>
            <person name="Pitluck S."/>
            <person name="Chertkov O."/>
            <person name="Brettin T."/>
            <person name="Detter J.C."/>
            <person name="Han C."/>
            <person name="Land M.L."/>
            <person name="Hauser L."/>
            <person name="Kyrpides N."/>
            <person name="Mikhailova N."/>
            <person name="Muyzer G."/>
            <person name="Woyke T."/>
        </authorList>
    </citation>
    <scope>NUCLEOTIDE SEQUENCE [LARGE SCALE GENOMIC DNA]</scope>
    <source>
        <strain evidence="1">ASO3-1</strain>
    </source>
</reference>
<dbReference type="eggNOG" id="ENOG5033INW">
    <property type="taxonomic scope" value="Bacteria"/>
</dbReference>
<comment type="caution">
    <text evidence="1">The sequence shown here is derived from an EMBL/GenBank/DDBJ whole genome shotgun (WGS) entry which is preliminary data.</text>
</comment>
<dbReference type="Gene3D" id="1.25.10.10">
    <property type="entry name" value="Leucine-rich Repeat Variant"/>
    <property type="match status" value="1"/>
</dbReference>